<evidence type="ECO:0000256" key="1">
    <source>
        <dbReference type="SAM" id="MobiDB-lite"/>
    </source>
</evidence>
<dbReference type="Proteomes" id="UP001359485">
    <property type="component" value="Unassembled WGS sequence"/>
</dbReference>
<dbReference type="EMBL" id="JAWJWF010000001">
    <property type="protein sequence ID" value="KAK6642047.1"/>
    <property type="molecule type" value="Genomic_DNA"/>
</dbReference>
<protein>
    <submittedName>
        <fullName evidence="2">Uncharacterized protein</fullName>
    </submittedName>
</protein>
<evidence type="ECO:0000313" key="3">
    <source>
        <dbReference type="Proteomes" id="UP001359485"/>
    </source>
</evidence>
<gene>
    <name evidence="2" type="ORF">RUM44_013770</name>
</gene>
<accession>A0ABR1BIR6</accession>
<organism evidence="2 3">
    <name type="scientific">Polyplax serrata</name>
    <name type="common">Common mouse louse</name>
    <dbReference type="NCBI Taxonomy" id="468196"/>
    <lineage>
        <taxon>Eukaryota</taxon>
        <taxon>Metazoa</taxon>
        <taxon>Ecdysozoa</taxon>
        <taxon>Arthropoda</taxon>
        <taxon>Hexapoda</taxon>
        <taxon>Insecta</taxon>
        <taxon>Pterygota</taxon>
        <taxon>Neoptera</taxon>
        <taxon>Paraneoptera</taxon>
        <taxon>Psocodea</taxon>
        <taxon>Troctomorpha</taxon>
        <taxon>Phthiraptera</taxon>
        <taxon>Anoplura</taxon>
        <taxon>Polyplacidae</taxon>
        <taxon>Polyplax</taxon>
    </lineage>
</organism>
<comment type="caution">
    <text evidence="2">The sequence shown here is derived from an EMBL/GenBank/DDBJ whole genome shotgun (WGS) entry which is preliminary data.</text>
</comment>
<name>A0ABR1BIR6_POLSC</name>
<evidence type="ECO:0000313" key="2">
    <source>
        <dbReference type="EMBL" id="KAK6642047.1"/>
    </source>
</evidence>
<sequence>MPWETNNSDDHRAIENNTPNQRETPVKVFYLVRKLVALTSESAPQLTSTTRVTPAPE</sequence>
<proteinExistence type="predicted"/>
<reference evidence="2 3" key="1">
    <citation type="submission" date="2023-09" db="EMBL/GenBank/DDBJ databases">
        <title>Genomes of two closely related lineages of the louse Polyplax serrata with different host specificities.</title>
        <authorList>
            <person name="Martinu J."/>
            <person name="Tarabai H."/>
            <person name="Stefka J."/>
            <person name="Hypsa V."/>
        </authorList>
    </citation>
    <scope>NUCLEOTIDE SEQUENCE [LARGE SCALE GENOMIC DNA]</scope>
    <source>
        <strain evidence="2">98ZLc_SE</strain>
    </source>
</reference>
<keyword evidence="3" id="KW-1185">Reference proteome</keyword>
<feature type="region of interest" description="Disordered" evidence="1">
    <location>
        <begin position="1"/>
        <end position="22"/>
    </location>
</feature>